<evidence type="ECO:0000313" key="1">
    <source>
        <dbReference type="EMBL" id="OJT01773.1"/>
    </source>
</evidence>
<dbReference type="Proteomes" id="UP000184267">
    <property type="component" value="Unassembled WGS sequence"/>
</dbReference>
<keyword evidence="2" id="KW-1185">Reference proteome</keyword>
<dbReference type="AlphaFoldDB" id="A0A1M2V2F8"/>
<comment type="caution">
    <text evidence="1">The sequence shown here is derived from an EMBL/GenBank/DDBJ whole genome shotgun (WGS) entry which is preliminary data.</text>
</comment>
<accession>A0A1M2V2F8</accession>
<proteinExistence type="predicted"/>
<gene>
    <name evidence="1" type="ORF">TRAPUB_7829</name>
</gene>
<reference evidence="1 2" key="1">
    <citation type="submission" date="2016-10" db="EMBL/GenBank/DDBJ databases">
        <title>Genome sequence of the basidiomycete white-rot fungus Trametes pubescens.</title>
        <authorList>
            <person name="Makela M.R."/>
            <person name="Granchi Z."/>
            <person name="Peng M."/>
            <person name="De Vries R.P."/>
            <person name="Grigoriev I."/>
            <person name="Riley R."/>
            <person name="Hilden K."/>
        </authorList>
    </citation>
    <scope>NUCLEOTIDE SEQUENCE [LARGE SCALE GENOMIC DNA]</scope>
    <source>
        <strain evidence="1 2">FBCC735</strain>
    </source>
</reference>
<evidence type="ECO:0000313" key="2">
    <source>
        <dbReference type="Proteomes" id="UP000184267"/>
    </source>
</evidence>
<sequence length="141" mass="14620">MAPYVLSIAGSLGRAARGFAGAAAAAGSVVSRRPMSDIVQVQWAAAGTVKARKKGGHDGRSPHQALLIVAMCLSRDDGSSGDQRSTCTPLPIAPSLHQNGAVAHRYRYPLQAEVFSGLILSREACQAVSGDLHSPDGSEKL</sequence>
<name>A0A1M2V2F8_TRAPU</name>
<dbReference type="EMBL" id="MNAD01001723">
    <property type="protein sequence ID" value="OJT01773.1"/>
    <property type="molecule type" value="Genomic_DNA"/>
</dbReference>
<protein>
    <submittedName>
        <fullName evidence="1">Uncharacterized protein</fullName>
    </submittedName>
</protein>
<organism evidence="1 2">
    <name type="scientific">Trametes pubescens</name>
    <name type="common">White-rot fungus</name>
    <dbReference type="NCBI Taxonomy" id="154538"/>
    <lineage>
        <taxon>Eukaryota</taxon>
        <taxon>Fungi</taxon>
        <taxon>Dikarya</taxon>
        <taxon>Basidiomycota</taxon>
        <taxon>Agaricomycotina</taxon>
        <taxon>Agaricomycetes</taxon>
        <taxon>Polyporales</taxon>
        <taxon>Polyporaceae</taxon>
        <taxon>Trametes</taxon>
    </lineage>
</organism>